<comment type="similarity">
    <text evidence="1">Belongs to the type-B carboxylesterase/lipase family.</text>
</comment>
<dbReference type="EMBL" id="AJVK01034403">
    <property type="status" value="NOT_ANNOTATED_CDS"/>
    <property type="molecule type" value="Genomic_DNA"/>
</dbReference>
<keyword evidence="2" id="KW-0325">Glycoprotein</keyword>
<evidence type="ECO:0000313" key="4">
    <source>
        <dbReference type="EnsemblMetazoa" id="PPAI007951-PA"/>
    </source>
</evidence>
<dbReference type="PANTHER" id="PTHR43903">
    <property type="entry name" value="NEUROLIGIN"/>
    <property type="match status" value="1"/>
</dbReference>
<dbReference type="Pfam" id="PF00135">
    <property type="entry name" value="COesterase"/>
    <property type="match status" value="1"/>
</dbReference>
<keyword evidence="5" id="KW-1185">Reference proteome</keyword>
<dbReference type="AlphaFoldDB" id="A0A1B0DIG6"/>
<sequence>LAARAILLSGSALSPWAIQKEPLYVKKRVAEHTGCHGDLLEDDLAPCLRKKSLSDLLNVTIDSPRFLPGFAPFVDGTVIVNPTSSMTNALILPTGSALASTNGLELADFPSRELLFGLTSIESYLDLSAQDLEFGFNETRRDRILRTYVRNIYHYHLNEIYSALKNEYTDWERPPRNPTGARDATLDILSDGHTAAPLVRLGYMHSLRGGRSYFLHFRHQSGERDFPQVSPLIPSIFLTYRVVAKILH</sequence>
<dbReference type="Gene3D" id="3.40.50.1820">
    <property type="entry name" value="alpha/beta hydrolase"/>
    <property type="match status" value="1"/>
</dbReference>
<accession>A0A1B0DIG6</accession>
<dbReference type="EnsemblMetazoa" id="PPAI007951-RA">
    <property type="protein sequence ID" value="PPAI007951-PA"/>
    <property type="gene ID" value="PPAI007951"/>
</dbReference>
<dbReference type="InterPro" id="IPR029058">
    <property type="entry name" value="AB_hydrolase_fold"/>
</dbReference>
<feature type="domain" description="Carboxylesterase type B" evidence="3">
    <location>
        <begin position="2"/>
        <end position="225"/>
    </location>
</feature>
<dbReference type="InterPro" id="IPR051093">
    <property type="entry name" value="Neuroligin/BSAL"/>
</dbReference>
<evidence type="ECO:0000313" key="5">
    <source>
        <dbReference type="Proteomes" id="UP000092462"/>
    </source>
</evidence>
<name>A0A1B0DIG6_PHLPP</name>
<dbReference type="VEuPathDB" id="VectorBase:PPAPM1_003789"/>
<evidence type="ECO:0000259" key="3">
    <source>
        <dbReference type="Pfam" id="PF00135"/>
    </source>
</evidence>
<evidence type="ECO:0000256" key="1">
    <source>
        <dbReference type="ARBA" id="ARBA00005964"/>
    </source>
</evidence>
<dbReference type="VEuPathDB" id="VectorBase:PPAI007951"/>
<reference evidence="4" key="1">
    <citation type="submission" date="2022-08" db="UniProtKB">
        <authorList>
            <consortium name="EnsemblMetazoa"/>
        </authorList>
    </citation>
    <scope>IDENTIFICATION</scope>
    <source>
        <strain evidence="4">Israel</strain>
    </source>
</reference>
<dbReference type="EMBL" id="AJVK01034404">
    <property type="status" value="NOT_ANNOTATED_CDS"/>
    <property type="molecule type" value="Genomic_DNA"/>
</dbReference>
<protein>
    <recommendedName>
        <fullName evidence="3">Carboxylesterase type B domain-containing protein</fullName>
    </recommendedName>
</protein>
<dbReference type="Proteomes" id="UP000092462">
    <property type="component" value="Unassembled WGS sequence"/>
</dbReference>
<evidence type="ECO:0000256" key="2">
    <source>
        <dbReference type="ARBA" id="ARBA00023180"/>
    </source>
</evidence>
<dbReference type="SUPFAM" id="SSF53474">
    <property type="entry name" value="alpha/beta-Hydrolases"/>
    <property type="match status" value="1"/>
</dbReference>
<dbReference type="InterPro" id="IPR002018">
    <property type="entry name" value="CarbesteraseB"/>
</dbReference>
<proteinExistence type="inferred from homology"/>
<organism evidence="4 5">
    <name type="scientific">Phlebotomus papatasi</name>
    <name type="common">Sandfly</name>
    <dbReference type="NCBI Taxonomy" id="29031"/>
    <lineage>
        <taxon>Eukaryota</taxon>
        <taxon>Metazoa</taxon>
        <taxon>Ecdysozoa</taxon>
        <taxon>Arthropoda</taxon>
        <taxon>Hexapoda</taxon>
        <taxon>Insecta</taxon>
        <taxon>Pterygota</taxon>
        <taxon>Neoptera</taxon>
        <taxon>Endopterygota</taxon>
        <taxon>Diptera</taxon>
        <taxon>Nematocera</taxon>
        <taxon>Psychodoidea</taxon>
        <taxon>Psychodidae</taxon>
        <taxon>Phlebotomus</taxon>
        <taxon>Phlebotomus</taxon>
    </lineage>
</organism>